<dbReference type="Pfam" id="PF13188">
    <property type="entry name" value="PAS_8"/>
    <property type="match status" value="1"/>
</dbReference>
<dbReference type="Proteomes" id="UP000274350">
    <property type="component" value="Chromosome"/>
</dbReference>
<proteinExistence type="predicted"/>
<dbReference type="AlphaFoldDB" id="A0A6M4A1X7"/>
<gene>
    <name evidence="2" type="ORF">EJG51_000455</name>
</gene>
<organism evidence="2 3">
    <name type="scientific">Undibacterium piscinae</name>
    <dbReference type="NCBI Taxonomy" id="2495591"/>
    <lineage>
        <taxon>Bacteria</taxon>
        <taxon>Pseudomonadati</taxon>
        <taxon>Pseudomonadota</taxon>
        <taxon>Betaproteobacteria</taxon>
        <taxon>Burkholderiales</taxon>
        <taxon>Oxalobacteraceae</taxon>
        <taxon>Undibacterium</taxon>
    </lineage>
</organism>
<keyword evidence="3" id="KW-1185">Reference proteome</keyword>
<accession>A0A6M4A1X7</accession>
<evidence type="ECO:0000313" key="3">
    <source>
        <dbReference type="Proteomes" id="UP000274350"/>
    </source>
</evidence>
<dbReference type="EMBL" id="CP051152">
    <property type="protein sequence ID" value="QJQ04567.1"/>
    <property type="molecule type" value="Genomic_DNA"/>
</dbReference>
<evidence type="ECO:0000259" key="1">
    <source>
        <dbReference type="PROSITE" id="PS50112"/>
    </source>
</evidence>
<protein>
    <recommendedName>
        <fullName evidence="1">PAS domain-containing protein</fullName>
    </recommendedName>
</protein>
<reference evidence="2 3" key="1">
    <citation type="journal article" date="2019" name="Int. J. Syst. Evol. Microbiol.">
        <title>Undibacterium piscinae sp. nov., isolated from Korean shiner intestine.</title>
        <authorList>
            <person name="Lee S.Y."/>
            <person name="Kang W."/>
            <person name="Kim P.S."/>
            <person name="Kim H.S."/>
            <person name="Sung H."/>
            <person name="Shin N.R."/>
            <person name="Whon T.W."/>
            <person name="Yun J.H."/>
            <person name="Lee J.Y."/>
            <person name="Lee J.Y."/>
            <person name="Jung M.J."/>
            <person name="Jeong Y.S."/>
            <person name="Tak E.J."/>
            <person name="Han J.E."/>
            <person name="Hyun D.W."/>
            <person name="Kang M.S."/>
            <person name="Lee K.E."/>
            <person name="Lee B.H."/>
            <person name="Bae J.W."/>
        </authorList>
    </citation>
    <scope>NUCLEOTIDE SEQUENCE [LARGE SCALE GENOMIC DNA]</scope>
    <source>
        <strain evidence="2 3">S11R28</strain>
    </source>
</reference>
<dbReference type="InterPro" id="IPR000014">
    <property type="entry name" value="PAS"/>
</dbReference>
<sequence length="66" mass="7336">MANIRSPSMPRHTAAETLRIKIALDNVGTNVMIADTDRNIIYMNKSIVEMLSNEADEALPNFSCLN</sequence>
<name>A0A6M4A1X7_9BURK</name>
<feature type="domain" description="PAS" evidence="1">
    <location>
        <begin position="16"/>
        <end position="59"/>
    </location>
</feature>
<evidence type="ECO:0000313" key="2">
    <source>
        <dbReference type="EMBL" id="QJQ04567.1"/>
    </source>
</evidence>
<dbReference type="Gene3D" id="3.30.450.20">
    <property type="entry name" value="PAS domain"/>
    <property type="match status" value="1"/>
</dbReference>
<dbReference type="PROSITE" id="PS50112">
    <property type="entry name" value="PAS"/>
    <property type="match status" value="1"/>
</dbReference>
<dbReference type="KEGG" id="upi:EJG51_000455"/>